<evidence type="ECO:0000256" key="1">
    <source>
        <dbReference type="ARBA" id="ARBA00022737"/>
    </source>
</evidence>
<dbReference type="PANTHER" id="PTHR10039:SF5">
    <property type="entry name" value="NACHT DOMAIN-CONTAINING PROTEIN"/>
    <property type="match status" value="1"/>
</dbReference>
<dbReference type="Proteomes" id="UP001303889">
    <property type="component" value="Unassembled WGS sequence"/>
</dbReference>
<feature type="region of interest" description="Disordered" evidence="2">
    <location>
        <begin position="12"/>
        <end position="48"/>
    </location>
</feature>
<sequence>MHLQVSYYQVLSHRPRHPGTQARSPHASSSGGRKRGHSQPGYHLFPHRGPSQWVVTDIDWSRHPKSITATSRDVSKKVYLKTAQRKVLGLLAFAEMRSRADIVEKAHEATFKWMFEGQSSAGQEQVIAEPTRAVDPKSRARVDSFVQWLSSDSGIYHIAGKLGCGKSTLLKYLAAHDRVLEELQRWAGIFFWRRGTPLQQFLSGLFRTLLHDILEQRSDLVPVVLPDLWNEVSLSPMWDAKVFALDTQTVQSAFS</sequence>
<feature type="compositionally biased region" description="Polar residues" evidence="2">
    <location>
        <begin position="21"/>
        <end position="31"/>
    </location>
</feature>
<evidence type="ECO:0000259" key="3">
    <source>
        <dbReference type="Pfam" id="PF24883"/>
    </source>
</evidence>
<keyword evidence="1" id="KW-0677">Repeat</keyword>
<gene>
    <name evidence="4" type="ORF">C8A05DRAFT_16114</name>
</gene>
<comment type="caution">
    <text evidence="4">The sequence shown here is derived from an EMBL/GenBank/DDBJ whole genome shotgun (WGS) entry which is preliminary data.</text>
</comment>
<protein>
    <recommendedName>
        <fullName evidence="3">Nephrocystin 3-like N-terminal domain-containing protein</fullName>
    </recommendedName>
</protein>
<reference evidence="4" key="1">
    <citation type="journal article" date="2023" name="Mol. Phylogenet. Evol.">
        <title>Genome-scale phylogeny and comparative genomics of the fungal order Sordariales.</title>
        <authorList>
            <person name="Hensen N."/>
            <person name="Bonometti L."/>
            <person name="Westerberg I."/>
            <person name="Brannstrom I.O."/>
            <person name="Guillou S."/>
            <person name="Cros-Aarteil S."/>
            <person name="Calhoun S."/>
            <person name="Haridas S."/>
            <person name="Kuo A."/>
            <person name="Mondo S."/>
            <person name="Pangilinan J."/>
            <person name="Riley R."/>
            <person name="LaButti K."/>
            <person name="Andreopoulos B."/>
            <person name="Lipzen A."/>
            <person name="Chen C."/>
            <person name="Yan M."/>
            <person name="Daum C."/>
            <person name="Ng V."/>
            <person name="Clum A."/>
            <person name="Steindorff A."/>
            <person name="Ohm R.A."/>
            <person name="Martin F."/>
            <person name="Silar P."/>
            <person name="Natvig D.O."/>
            <person name="Lalanne C."/>
            <person name="Gautier V."/>
            <person name="Ament-Velasquez S.L."/>
            <person name="Kruys A."/>
            <person name="Hutchinson M.I."/>
            <person name="Powell A.J."/>
            <person name="Barry K."/>
            <person name="Miller A.N."/>
            <person name="Grigoriev I.V."/>
            <person name="Debuchy R."/>
            <person name="Gladieux P."/>
            <person name="Hiltunen Thoren M."/>
            <person name="Johannesson H."/>
        </authorList>
    </citation>
    <scope>NUCLEOTIDE SEQUENCE</scope>
    <source>
        <strain evidence="4">CBS 103.79</strain>
    </source>
</reference>
<reference evidence="4" key="2">
    <citation type="submission" date="2023-05" db="EMBL/GenBank/DDBJ databases">
        <authorList>
            <consortium name="Lawrence Berkeley National Laboratory"/>
            <person name="Steindorff A."/>
            <person name="Hensen N."/>
            <person name="Bonometti L."/>
            <person name="Westerberg I."/>
            <person name="Brannstrom I.O."/>
            <person name="Guillou S."/>
            <person name="Cros-Aarteil S."/>
            <person name="Calhoun S."/>
            <person name="Haridas S."/>
            <person name="Kuo A."/>
            <person name="Mondo S."/>
            <person name="Pangilinan J."/>
            <person name="Riley R."/>
            <person name="Labutti K."/>
            <person name="Andreopoulos B."/>
            <person name="Lipzen A."/>
            <person name="Chen C."/>
            <person name="Yanf M."/>
            <person name="Daum C."/>
            <person name="Ng V."/>
            <person name="Clum A."/>
            <person name="Ohm R."/>
            <person name="Martin F."/>
            <person name="Silar P."/>
            <person name="Natvig D."/>
            <person name="Lalanne C."/>
            <person name="Gautier V."/>
            <person name="Ament-Velasquez S.L."/>
            <person name="Kruys A."/>
            <person name="Hutchinson M.I."/>
            <person name="Powell A.J."/>
            <person name="Barry K."/>
            <person name="Miller A.N."/>
            <person name="Grigoriev I.V."/>
            <person name="Debuchy R."/>
            <person name="Gladieux P."/>
            <person name="Thoren M.H."/>
            <person name="Johannesson H."/>
        </authorList>
    </citation>
    <scope>NUCLEOTIDE SEQUENCE</scope>
    <source>
        <strain evidence="4">CBS 103.79</strain>
    </source>
</reference>
<dbReference type="EMBL" id="MU855558">
    <property type="protein sequence ID" value="KAK3901740.1"/>
    <property type="molecule type" value="Genomic_DNA"/>
</dbReference>
<keyword evidence="5" id="KW-1185">Reference proteome</keyword>
<dbReference type="Pfam" id="PF24883">
    <property type="entry name" value="NPHP3_N"/>
    <property type="match status" value="1"/>
</dbReference>
<proteinExistence type="predicted"/>
<evidence type="ECO:0000256" key="2">
    <source>
        <dbReference type="SAM" id="MobiDB-lite"/>
    </source>
</evidence>
<dbReference type="PANTHER" id="PTHR10039">
    <property type="entry name" value="AMELOGENIN"/>
    <property type="match status" value="1"/>
</dbReference>
<name>A0AAN6MJK4_9PEZI</name>
<dbReference type="AlphaFoldDB" id="A0AAN6MJK4"/>
<organism evidence="4 5">
    <name type="scientific">Staphylotrichum tortipilum</name>
    <dbReference type="NCBI Taxonomy" id="2831512"/>
    <lineage>
        <taxon>Eukaryota</taxon>
        <taxon>Fungi</taxon>
        <taxon>Dikarya</taxon>
        <taxon>Ascomycota</taxon>
        <taxon>Pezizomycotina</taxon>
        <taxon>Sordariomycetes</taxon>
        <taxon>Sordariomycetidae</taxon>
        <taxon>Sordariales</taxon>
        <taxon>Chaetomiaceae</taxon>
        <taxon>Staphylotrichum</taxon>
    </lineage>
</organism>
<accession>A0AAN6MJK4</accession>
<dbReference type="InterPro" id="IPR056884">
    <property type="entry name" value="NPHP3-like_N"/>
</dbReference>
<evidence type="ECO:0000313" key="4">
    <source>
        <dbReference type="EMBL" id="KAK3901740.1"/>
    </source>
</evidence>
<feature type="domain" description="Nephrocystin 3-like N-terminal" evidence="3">
    <location>
        <begin position="143"/>
        <end position="231"/>
    </location>
</feature>
<evidence type="ECO:0000313" key="5">
    <source>
        <dbReference type="Proteomes" id="UP001303889"/>
    </source>
</evidence>